<dbReference type="Proteomes" id="UP000054740">
    <property type="component" value="Unassembled WGS sequence"/>
</dbReference>
<dbReference type="AlphaFoldDB" id="A0A158IEM4"/>
<feature type="transmembrane region" description="Helical" evidence="1">
    <location>
        <begin position="40"/>
        <end position="60"/>
    </location>
</feature>
<name>A0A158IEM4_CABCO</name>
<keyword evidence="4" id="KW-1185">Reference proteome</keyword>
<dbReference type="Pfam" id="PF05860">
    <property type="entry name" value="TPS"/>
    <property type="match status" value="1"/>
</dbReference>
<dbReference type="InterPro" id="IPR011050">
    <property type="entry name" value="Pectin_lyase_fold/virulence"/>
</dbReference>
<dbReference type="InterPro" id="IPR012334">
    <property type="entry name" value="Pectin_lyas_fold"/>
</dbReference>
<accession>A0A158IEM4</accession>
<dbReference type="NCBIfam" id="TIGR01901">
    <property type="entry name" value="adhes_NPXG"/>
    <property type="match status" value="1"/>
</dbReference>
<evidence type="ECO:0000313" key="4">
    <source>
        <dbReference type="Proteomes" id="UP000054740"/>
    </source>
</evidence>
<sequence length="655" mass="63534">MSKLRGMLCAVAEFASSHSGGERATSGAPAYEARVPQLRLIALAAMLLLGSASMVGYAQIVAAPGSGAQVIQTQNGLNQVNVARPSSAGVSVNTFSQFDVQRQGAILNNSPTIVQTQQAGYINGNPNLQPNGSARIIVNQVMSNAPSQLNGFLEVAGPRTEVVIANVNGLSVNGGGFINTSRAILTTGTPNYGPNGSLAGFTVNGGAIAVQGAGLDASQVDQVDLLSRAIQVNAATYAKNLNVVAGANNVDHDSLSVTPIAGNGAAPALAIDVSQLGGMYANRIWLASSEYGVGVSTRGILASQAGDLTLTSNGQLILAGQTNASGSINASAAQGIGMQAAGDVADKLEKGNPSLWGPDGAGRTALHGAVAAAGAAMGGGNVAGALAGTVAGDLASSAVNGAMDGKAGATLVGNIAAGAAGAAAGGAIGGAGGAMSGANGALGADMYNQQAHPAERDKKSKDLVARVCSGTGPCNEATLNAAIQAQSANSNAAAANLQTMGAYGAPTAALALMGPEAVTAAVLAGGLDYAGNAYSYYTGLSKDQPSVTNSYIAGVVGGLSYPLAISGSAISGMGTAGRIAANGYNAAVAGVGAFGAAGMTGSNPNGAAAAATVAAAAGSGAQIIFPGALGNILNQMIQGAAGPVQNAVQNRFSGK</sequence>
<dbReference type="Gene3D" id="2.160.20.10">
    <property type="entry name" value="Single-stranded right-handed beta-helix, Pectin lyase-like"/>
    <property type="match status" value="1"/>
</dbReference>
<dbReference type="InterPro" id="IPR008638">
    <property type="entry name" value="FhaB/CdiA-like_TPS"/>
</dbReference>
<evidence type="ECO:0000313" key="3">
    <source>
        <dbReference type="EMBL" id="SAL55004.1"/>
    </source>
</evidence>
<dbReference type="EMBL" id="FCNY02000012">
    <property type="protein sequence ID" value="SAL55004.1"/>
    <property type="molecule type" value="Genomic_DNA"/>
</dbReference>
<gene>
    <name evidence="3" type="ORF">AWB70_04688</name>
</gene>
<protein>
    <submittedName>
        <fullName evidence="3">Filamentous hemagglutinin outer membrane protein</fullName>
    </submittedName>
</protein>
<reference evidence="4" key="1">
    <citation type="submission" date="2016-01" db="EMBL/GenBank/DDBJ databases">
        <authorList>
            <person name="Peeters C."/>
        </authorList>
    </citation>
    <scope>NUCLEOTIDE SEQUENCE [LARGE SCALE GENOMIC DNA]</scope>
</reference>
<keyword evidence="1" id="KW-0812">Transmembrane</keyword>
<evidence type="ECO:0000256" key="1">
    <source>
        <dbReference type="SAM" id="Phobius"/>
    </source>
</evidence>
<organism evidence="3 4">
    <name type="scientific">Caballeronia cordobensis</name>
    <name type="common">Burkholderia cordobensis</name>
    <dbReference type="NCBI Taxonomy" id="1353886"/>
    <lineage>
        <taxon>Bacteria</taxon>
        <taxon>Pseudomonadati</taxon>
        <taxon>Pseudomonadota</taxon>
        <taxon>Betaproteobacteria</taxon>
        <taxon>Burkholderiales</taxon>
        <taxon>Burkholderiaceae</taxon>
        <taxon>Caballeronia</taxon>
    </lineage>
</organism>
<keyword evidence="1" id="KW-0472">Membrane</keyword>
<dbReference type="SUPFAM" id="SSF51126">
    <property type="entry name" value="Pectin lyase-like"/>
    <property type="match status" value="1"/>
</dbReference>
<keyword evidence="1" id="KW-1133">Transmembrane helix</keyword>
<proteinExistence type="predicted"/>
<feature type="domain" description="Filamentous haemagglutinin FhaB/tRNA nuclease CdiA-like TPS" evidence="2">
    <location>
        <begin position="74"/>
        <end position="195"/>
    </location>
</feature>
<evidence type="ECO:0000259" key="2">
    <source>
        <dbReference type="SMART" id="SM00912"/>
    </source>
</evidence>
<dbReference type="SMART" id="SM00912">
    <property type="entry name" value="Haemagg_act"/>
    <property type="match status" value="1"/>
</dbReference>